<keyword evidence="3" id="KW-1185">Reference proteome</keyword>
<evidence type="ECO:0000256" key="1">
    <source>
        <dbReference type="SAM" id="Phobius"/>
    </source>
</evidence>
<keyword evidence="1" id="KW-0472">Membrane</keyword>
<organism evidence="2 3">
    <name type="scientific">Monilinia laxa</name>
    <name type="common">Brown rot fungus</name>
    <name type="synonym">Sclerotinia laxa</name>
    <dbReference type="NCBI Taxonomy" id="61186"/>
    <lineage>
        <taxon>Eukaryota</taxon>
        <taxon>Fungi</taxon>
        <taxon>Dikarya</taxon>
        <taxon>Ascomycota</taxon>
        <taxon>Pezizomycotina</taxon>
        <taxon>Leotiomycetes</taxon>
        <taxon>Helotiales</taxon>
        <taxon>Sclerotiniaceae</taxon>
        <taxon>Monilinia</taxon>
    </lineage>
</organism>
<keyword evidence="1" id="KW-1133">Transmembrane helix</keyword>
<accession>A0A5N6KH00</accession>
<feature type="transmembrane region" description="Helical" evidence="1">
    <location>
        <begin position="58"/>
        <end position="76"/>
    </location>
</feature>
<gene>
    <name evidence="2" type="ORF">EYC80_005911</name>
</gene>
<keyword evidence="1" id="KW-0812">Transmembrane</keyword>
<proteinExistence type="predicted"/>
<reference evidence="2 3" key="1">
    <citation type="submission" date="2019-06" db="EMBL/GenBank/DDBJ databases">
        <title>Genome Sequence of the Brown Rot Fungal Pathogen Monilinia laxa.</title>
        <authorList>
            <person name="De Miccolis Angelini R.M."/>
            <person name="Landi L."/>
            <person name="Abate D."/>
            <person name="Pollastro S."/>
            <person name="Romanazzi G."/>
            <person name="Faretra F."/>
        </authorList>
    </citation>
    <scope>NUCLEOTIDE SEQUENCE [LARGE SCALE GENOMIC DNA]</scope>
    <source>
        <strain evidence="2 3">Mlax316</strain>
    </source>
</reference>
<name>A0A5N6KH00_MONLA</name>
<sequence length="102" mass="11252">MLTSARRQIASRFRNWREGERLAFGYVGVREGALIHVVLEFLQVITLLGNFLLQLQELLILALADGVILIGLFALGEGISGQCVLVSELQMQRGPGLFLRGT</sequence>
<dbReference type="AlphaFoldDB" id="A0A5N6KH00"/>
<protein>
    <submittedName>
        <fullName evidence="2">Uncharacterized protein</fullName>
    </submittedName>
</protein>
<feature type="transmembrane region" description="Helical" evidence="1">
    <location>
        <begin position="33"/>
        <end position="53"/>
    </location>
</feature>
<evidence type="ECO:0000313" key="2">
    <source>
        <dbReference type="EMBL" id="KAB8302519.1"/>
    </source>
</evidence>
<dbReference type="Proteomes" id="UP000326757">
    <property type="component" value="Unassembled WGS sequence"/>
</dbReference>
<dbReference type="EMBL" id="VIGI01000003">
    <property type="protein sequence ID" value="KAB8302519.1"/>
    <property type="molecule type" value="Genomic_DNA"/>
</dbReference>
<evidence type="ECO:0000313" key="3">
    <source>
        <dbReference type="Proteomes" id="UP000326757"/>
    </source>
</evidence>
<comment type="caution">
    <text evidence="2">The sequence shown here is derived from an EMBL/GenBank/DDBJ whole genome shotgun (WGS) entry which is preliminary data.</text>
</comment>